<evidence type="ECO:0007829" key="5">
    <source>
        <dbReference type="PeptideAtlas" id="A0A8I5ZSH6"/>
    </source>
</evidence>
<dbReference type="SUPFAM" id="SSF52540">
    <property type="entry name" value="P-loop containing nucleoside triphosphate hydrolases"/>
    <property type="match status" value="1"/>
</dbReference>
<feature type="region of interest" description="Disordered" evidence="1">
    <location>
        <begin position="127"/>
        <end position="161"/>
    </location>
</feature>
<feature type="compositionally biased region" description="Basic and acidic residues" evidence="1">
    <location>
        <begin position="149"/>
        <end position="161"/>
    </location>
</feature>
<sequence>MPYSEIEAKFLGPGKELTREPCYKKLKSAVDDGVFPHRGGPDSHRIQEKTKNNRLPVATINFRRRVCPGEDKTSTDVLKPLHKEMPGDKVGGTESIGSQALQDGKPLAPARDDEIYSTSKAFIGPIYKPPEKKKCRERKNETATFNNTDSKRRQEEKQKFNSKKLEIDTELSQFYKEIEELENENEASQGSCKEPEPSQEQTLSHDQACNTLKPEGESKDLSTVLQSHCGYQPYLEDESDYPCDEQLIPAFCDTSFPSFRPEWQSVHPFVIPHDPLPSFNYFNIQRFGAPLHPPPSVFHARDDARLQSGCYIDSYQDGWSCLTLDQNDEYANYDVPGNVHPFGNGYGVQDDSVKNGFCEIRECWQDPSMDMHNEADRFVNQCFQEDRLNKLQKLLILLRGLPGSGKTTLSRILLGQSRDGIVFSTDDYFHHQDGYRYNVNQLGDAHDWNQNRAKQAIDQGRSPVIIDNTNTQAWEMKPYVEMAIGKGYRVEFHEPETWWKFDPEELEKRNKHGVSRKKIAQMLDRYEFQMSISIVMNSVEPTQKSTQTPLPLQGDQRSNSACLVVTLCACSHLRQEEASVMMAEQDTDLGRVLRKSGYTLDKTKQKKNRTGKKRNNGCNENSLSTIGRLAPRGQGLSHREAEGFEEAKREPAYPLTGGLQNEAASGGNDHGEQSWRDRKLSNSFQTTVCTVETAQDCFPKEGEDDEGRGLPSASWRISTHLSRGVRDGYPAARAEQHLRNRHNSILDTQDAFAKTRCSFMWKTEVMDKSRPDEFAVNHQGGTRTSEKILQKERGVQSDCWAFFTARLCDEESQLGSESQPYLDSWPEGPHKFVCEQRPKRARTRRLSSHDREEQLVKLISTSEGAAVSGSSPEIPMEKKLLIDLSPKAETVGLPRSPGADVSSIDAPNLNSPEHPCESAKGARGMQWEICNLPPDFKLLGQTHINPEEEKCDLLTESHRLNTFSLEKDISDIINKVEGKQEVMIFDRHLPWFYLDTLLQESLSVTGKSCSYRLPFNRLGCAVYFYKNPVPSLMLHYLSAFCMVSFKNKRTPLTFKCQERVACRLTDGEFVLSEVLSSQPSTCCSPRVSSDRQLANERFDENPKTWEACEPVQCGPAEDSQDLGKNCQSFGPTSPEFAFHPAKLLGSPGVSMESLLLDDQPHDSL</sequence>
<dbReference type="InterPro" id="IPR027417">
    <property type="entry name" value="P-loop_NTPase"/>
</dbReference>
<reference evidence="2" key="3">
    <citation type="submission" date="2025-09" db="UniProtKB">
        <authorList>
            <consortium name="Ensembl"/>
        </authorList>
    </citation>
    <scope>IDENTIFICATION</scope>
    <source>
        <strain evidence="2">Brown Norway</strain>
    </source>
</reference>
<dbReference type="PANTHER" id="PTHR13308:SF23">
    <property type="entry name" value="NEDD4-BINDING PROTEIN 2-LIKE 2"/>
    <property type="match status" value="1"/>
</dbReference>
<dbReference type="InterPro" id="IPR026302">
    <property type="entry name" value="NEDD4-bd_p2"/>
</dbReference>
<evidence type="ECO:0000313" key="2">
    <source>
        <dbReference type="Ensembl" id="ENSRNOP00000081414.2"/>
    </source>
</evidence>
<feature type="compositionally biased region" description="Basic and acidic residues" evidence="1">
    <location>
        <begin position="129"/>
        <end position="141"/>
    </location>
</feature>
<dbReference type="Ensembl" id="ENSRNOT00000111844.2">
    <property type="protein sequence ID" value="ENSRNOP00000081414.2"/>
    <property type="gene ID" value="ENSRNOG00000001108.7"/>
</dbReference>
<keyword evidence="3" id="KW-1185">Reference proteome</keyword>
<dbReference type="AlphaFoldDB" id="A0A8I5ZSH6"/>
<reference evidence="2" key="2">
    <citation type="submission" date="2025-08" db="UniProtKB">
        <authorList>
            <consortium name="Ensembl"/>
        </authorList>
    </citation>
    <scope>IDENTIFICATION</scope>
    <source>
        <strain evidence="2">Brown Norway</strain>
    </source>
</reference>
<dbReference type="PANTHER" id="PTHR13308">
    <property type="entry name" value="NEDD4-BINDING PROTEIN 2-LIKE 1"/>
    <property type="match status" value="1"/>
</dbReference>
<feature type="compositionally biased region" description="Basic and acidic residues" evidence="1">
    <location>
        <begin position="637"/>
        <end position="651"/>
    </location>
</feature>
<feature type="compositionally biased region" description="Basic residues" evidence="1">
    <location>
        <begin position="604"/>
        <end position="615"/>
    </location>
</feature>
<dbReference type="GeneTree" id="ENSGT00940000161440"/>
<name>A0A8I5ZSH6_RAT</name>
<keyword evidence="5" id="KW-1267">Proteomics identification</keyword>
<organism evidence="2 3">
    <name type="scientific">Rattus norvegicus</name>
    <name type="common">Rat</name>
    <dbReference type="NCBI Taxonomy" id="10116"/>
    <lineage>
        <taxon>Eukaryota</taxon>
        <taxon>Metazoa</taxon>
        <taxon>Chordata</taxon>
        <taxon>Craniata</taxon>
        <taxon>Vertebrata</taxon>
        <taxon>Euteleostomi</taxon>
        <taxon>Mammalia</taxon>
        <taxon>Eutheria</taxon>
        <taxon>Euarchontoglires</taxon>
        <taxon>Glires</taxon>
        <taxon>Rodentia</taxon>
        <taxon>Myomorpha</taxon>
        <taxon>Muroidea</taxon>
        <taxon>Muridae</taxon>
        <taxon>Murinae</taxon>
        <taxon>Rattus</taxon>
    </lineage>
</organism>
<dbReference type="RefSeq" id="NP_001387887.1">
    <property type="nucleotide sequence ID" value="NM_001400958.1"/>
</dbReference>
<feature type="region of interest" description="Disordered" evidence="1">
    <location>
        <begin position="82"/>
        <end position="110"/>
    </location>
</feature>
<feature type="region of interest" description="Disordered" evidence="1">
    <location>
        <begin position="182"/>
        <end position="204"/>
    </location>
</feature>
<evidence type="ECO:0000256" key="1">
    <source>
        <dbReference type="SAM" id="MobiDB-lite"/>
    </source>
</evidence>
<dbReference type="RGD" id="1359603">
    <property type="gene designation" value="N4bp2l2"/>
</dbReference>
<evidence type="ECO:0000313" key="3">
    <source>
        <dbReference type="Proteomes" id="UP000002494"/>
    </source>
</evidence>
<dbReference type="GeneID" id="288416"/>
<reference evidence="2" key="1">
    <citation type="submission" date="2024-01" db="EMBL/GenBank/DDBJ databases">
        <title>GRCr8: a new rat reference genome assembly contstructed from accurate long reads and long range scaffolding.</title>
        <authorList>
            <person name="Doris P.A."/>
            <person name="Kalbfleisch T."/>
            <person name="Li K."/>
            <person name="Howe K."/>
            <person name="Wood J."/>
        </authorList>
    </citation>
    <scope>NUCLEOTIDE SEQUENCE [LARGE SCALE GENOMIC DNA]</scope>
    <source>
        <strain evidence="2">Brown Norway</strain>
    </source>
</reference>
<protein>
    <submittedName>
        <fullName evidence="2">NEDD4 binding protein 2-like 2</fullName>
    </submittedName>
</protein>
<gene>
    <name evidence="2 4" type="primary">N4bp2l2</name>
</gene>
<accession>A0A8I5ZSH6</accession>
<feature type="region of interest" description="Disordered" evidence="1">
    <location>
        <begin position="597"/>
        <end position="677"/>
    </location>
</feature>
<dbReference type="Gene3D" id="3.40.50.300">
    <property type="entry name" value="P-loop containing nucleotide triphosphate hydrolases"/>
    <property type="match status" value="1"/>
</dbReference>
<dbReference type="Proteomes" id="UP000002494">
    <property type="component" value="Chromosome 12"/>
</dbReference>
<dbReference type="RefSeq" id="XP_063127180.1">
    <property type="nucleotide sequence ID" value="XM_063271110.1"/>
</dbReference>
<proteinExistence type="evidence at protein level"/>
<evidence type="ECO:0000313" key="4">
    <source>
        <dbReference type="RGD" id="1359603"/>
    </source>
</evidence>
<dbReference type="Pfam" id="PF13671">
    <property type="entry name" value="AAA_33"/>
    <property type="match status" value="1"/>
</dbReference>